<dbReference type="Gene3D" id="3.20.20.70">
    <property type="entry name" value="Aldolase class I"/>
    <property type="match status" value="1"/>
</dbReference>
<evidence type="ECO:0000256" key="2">
    <source>
        <dbReference type="ARBA" id="ARBA00003125"/>
    </source>
</evidence>
<evidence type="ECO:0000256" key="14">
    <source>
        <dbReference type="NCBIfam" id="TIGR01036"/>
    </source>
</evidence>
<comment type="similarity">
    <text evidence="5">Belongs to the dihydroorotate dehydrogenase family. Type 2 subfamily.</text>
</comment>
<feature type="transmembrane region" description="Helical" evidence="15">
    <location>
        <begin position="21"/>
        <end position="40"/>
    </location>
</feature>
<dbReference type="CDD" id="cd04738">
    <property type="entry name" value="DHOD_2_like"/>
    <property type="match status" value="1"/>
</dbReference>
<feature type="domain" description="Dihydroorotate dehydrogenase catalytic" evidence="16">
    <location>
        <begin position="51"/>
        <end position="363"/>
    </location>
</feature>
<dbReference type="Pfam" id="PF01180">
    <property type="entry name" value="DHO_dh"/>
    <property type="match status" value="1"/>
</dbReference>
<keyword evidence="15" id="KW-0812">Transmembrane</keyword>
<evidence type="ECO:0000313" key="17">
    <source>
        <dbReference type="EMBL" id="PIR78201.1"/>
    </source>
</evidence>
<sequence length="375" mass="41922">MLYRKIIRPILFKTDPERIHHFVINFLGATSVLRPFYFLIKKFLFIDDPRLHVKIGNIELKNPVGLSAGFDKDITAPLAYPMLGFGFAELGSITNSAQPGNPKPRLWRIPEDNGLIVYYGLSNCGSLEASRRIKKKLAKRDIPYGVSIAVTTGLKENEMADDYVRSFLDLYELADYITLNVSCPNVAKCDVFAQVSFIEELLQKIMNIVSAQGACLSGRQGSVSSGKKIKKDIFIKIGPDMSYEDLDKVIDLCLKYEITGIVATNLIKDRSWVKKFNSSEEKLNHPGGISGKHLQERSNKIISHIRERAGSKLKIIGVGGIFTAEDVYDKMKAGADAVQMITGFIYGGPFTIRKINKELVKILEEKGLNNLQDIK</sequence>
<dbReference type="PANTHER" id="PTHR48109">
    <property type="entry name" value="DIHYDROOROTATE DEHYDROGENASE (QUINONE), MITOCHONDRIAL-RELATED"/>
    <property type="match status" value="1"/>
</dbReference>
<keyword evidence="8" id="KW-0285">Flavoprotein</keyword>
<dbReference type="PROSITE" id="PS00912">
    <property type="entry name" value="DHODEHASE_2"/>
    <property type="match status" value="1"/>
</dbReference>
<dbReference type="EMBL" id="PFBU01000057">
    <property type="protein sequence ID" value="PIR78201.1"/>
    <property type="molecule type" value="Genomic_DNA"/>
</dbReference>
<dbReference type="InterPro" id="IPR013785">
    <property type="entry name" value="Aldolase_TIM"/>
</dbReference>
<organism evidence="17 18">
    <name type="scientific">Candidatus Magasanikbacteria bacterium CG10_big_fil_rev_8_21_14_0_10_36_16</name>
    <dbReference type="NCBI Taxonomy" id="1974645"/>
    <lineage>
        <taxon>Bacteria</taxon>
        <taxon>Candidatus Magasanikiibacteriota</taxon>
    </lineage>
</organism>
<evidence type="ECO:0000256" key="12">
    <source>
        <dbReference type="ARBA" id="ARBA00023136"/>
    </source>
</evidence>
<dbReference type="NCBIfam" id="TIGR01036">
    <property type="entry name" value="pyrD_sub2"/>
    <property type="match status" value="1"/>
</dbReference>
<dbReference type="GO" id="GO:0006207">
    <property type="term" value="P:'de novo' pyrimidine nucleobase biosynthetic process"/>
    <property type="evidence" value="ECO:0007669"/>
    <property type="project" value="UniProtKB-UniRule"/>
</dbReference>
<protein>
    <recommendedName>
        <fullName evidence="7 14">Dihydroorotate dehydrogenase (quinone)</fullName>
        <ecNumber evidence="6 14">1.3.5.2</ecNumber>
    </recommendedName>
</protein>
<evidence type="ECO:0000256" key="4">
    <source>
        <dbReference type="ARBA" id="ARBA00005161"/>
    </source>
</evidence>
<evidence type="ECO:0000256" key="13">
    <source>
        <dbReference type="ARBA" id="ARBA00048639"/>
    </source>
</evidence>
<evidence type="ECO:0000313" key="18">
    <source>
        <dbReference type="Proteomes" id="UP000230852"/>
    </source>
</evidence>
<evidence type="ECO:0000256" key="1">
    <source>
        <dbReference type="ARBA" id="ARBA00001917"/>
    </source>
</evidence>
<keyword evidence="15" id="KW-1133">Transmembrane helix</keyword>
<dbReference type="GO" id="GO:0106430">
    <property type="term" value="F:dihydroorotate dehydrogenase (quinone) activity"/>
    <property type="evidence" value="ECO:0007669"/>
    <property type="project" value="UniProtKB-EC"/>
</dbReference>
<dbReference type="EC" id="1.3.5.2" evidence="6 14"/>
<comment type="caution">
    <text evidence="17">The sequence shown here is derived from an EMBL/GenBank/DDBJ whole genome shotgun (WGS) entry which is preliminary data.</text>
</comment>
<evidence type="ECO:0000256" key="11">
    <source>
        <dbReference type="ARBA" id="ARBA00023002"/>
    </source>
</evidence>
<dbReference type="NCBIfam" id="NF003652">
    <property type="entry name" value="PRK05286.2-5"/>
    <property type="match status" value="1"/>
</dbReference>
<comment type="pathway">
    <text evidence="4">Pyrimidine metabolism; UMP biosynthesis via de novo pathway; orotate from (S)-dihydroorotate (quinone route): step 1/1.</text>
</comment>
<evidence type="ECO:0000259" key="16">
    <source>
        <dbReference type="Pfam" id="PF01180"/>
    </source>
</evidence>
<evidence type="ECO:0000256" key="5">
    <source>
        <dbReference type="ARBA" id="ARBA00005359"/>
    </source>
</evidence>
<gene>
    <name evidence="17" type="ORF">COU28_02900</name>
</gene>
<dbReference type="InterPro" id="IPR005720">
    <property type="entry name" value="Dihydroorotate_DH_cat"/>
</dbReference>
<evidence type="ECO:0000256" key="15">
    <source>
        <dbReference type="SAM" id="Phobius"/>
    </source>
</evidence>
<name>A0A2H0TY98_9BACT</name>
<dbReference type="InterPro" id="IPR050074">
    <property type="entry name" value="DHO_dehydrogenase"/>
</dbReference>
<comment type="subcellular location">
    <subcellularLocation>
        <location evidence="3">Membrane</location>
    </subcellularLocation>
</comment>
<keyword evidence="12 15" id="KW-0472">Membrane</keyword>
<dbReference type="InterPro" id="IPR005719">
    <property type="entry name" value="Dihydroorotate_DH_2"/>
</dbReference>
<comment type="catalytic activity">
    <reaction evidence="13">
        <text>(S)-dihydroorotate + a quinone = orotate + a quinol</text>
        <dbReference type="Rhea" id="RHEA:30187"/>
        <dbReference type="ChEBI" id="CHEBI:24646"/>
        <dbReference type="ChEBI" id="CHEBI:30839"/>
        <dbReference type="ChEBI" id="CHEBI:30864"/>
        <dbReference type="ChEBI" id="CHEBI:132124"/>
        <dbReference type="EC" id="1.3.5.2"/>
    </reaction>
</comment>
<dbReference type="PROSITE" id="PS00911">
    <property type="entry name" value="DHODEHASE_1"/>
    <property type="match status" value="1"/>
</dbReference>
<reference evidence="18" key="1">
    <citation type="submission" date="2017-09" db="EMBL/GenBank/DDBJ databases">
        <title>Depth-based differentiation of microbial function through sediment-hosted aquifers and enrichment of novel symbionts in the deep terrestrial subsurface.</title>
        <authorList>
            <person name="Probst A.J."/>
            <person name="Ladd B."/>
            <person name="Jarett J.K."/>
            <person name="Geller-Mcgrath D.E."/>
            <person name="Sieber C.M.K."/>
            <person name="Emerson J.B."/>
            <person name="Anantharaman K."/>
            <person name="Thomas B.C."/>
            <person name="Malmstrom R."/>
            <person name="Stieglmeier M."/>
            <person name="Klingl A."/>
            <person name="Woyke T."/>
            <person name="Ryan C.M."/>
            <person name="Banfield J.F."/>
        </authorList>
    </citation>
    <scope>NUCLEOTIDE SEQUENCE [LARGE SCALE GENOMIC DNA]</scope>
</reference>
<evidence type="ECO:0000256" key="8">
    <source>
        <dbReference type="ARBA" id="ARBA00022630"/>
    </source>
</evidence>
<keyword evidence="10" id="KW-0665">Pyrimidine biosynthesis</keyword>
<dbReference type="Proteomes" id="UP000230852">
    <property type="component" value="Unassembled WGS sequence"/>
</dbReference>
<evidence type="ECO:0000256" key="7">
    <source>
        <dbReference type="ARBA" id="ARBA00018366"/>
    </source>
</evidence>
<dbReference type="GO" id="GO:0044205">
    <property type="term" value="P:'de novo' UMP biosynthetic process"/>
    <property type="evidence" value="ECO:0007669"/>
    <property type="project" value="UniProtKB-UniPathway"/>
</dbReference>
<proteinExistence type="inferred from homology"/>
<accession>A0A2H0TY98</accession>
<evidence type="ECO:0000256" key="10">
    <source>
        <dbReference type="ARBA" id="ARBA00022975"/>
    </source>
</evidence>
<keyword evidence="11" id="KW-0560">Oxidoreductase</keyword>
<comment type="cofactor">
    <cofactor evidence="1">
        <name>FMN</name>
        <dbReference type="ChEBI" id="CHEBI:58210"/>
    </cofactor>
</comment>
<dbReference type="PANTHER" id="PTHR48109:SF4">
    <property type="entry name" value="DIHYDROOROTATE DEHYDROGENASE (QUINONE), MITOCHONDRIAL"/>
    <property type="match status" value="1"/>
</dbReference>
<dbReference type="InterPro" id="IPR001295">
    <property type="entry name" value="Dihydroorotate_DH_CS"/>
</dbReference>
<evidence type="ECO:0000256" key="6">
    <source>
        <dbReference type="ARBA" id="ARBA00012791"/>
    </source>
</evidence>
<dbReference type="SUPFAM" id="SSF51395">
    <property type="entry name" value="FMN-linked oxidoreductases"/>
    <property type="match status" value="1"/>
</dbReference>
<dbReference type="UniPathway" id="UPA00070">
    <property type="reaction ID" value="UER00946"/>
</dbReference>
<dbReference type="AlphaFoldDB" id="A0A2H0TY98"/>
<evidence type="ECO:0000256" key="9">
    <source>
        <dbReference type="ARBA" id="ARBA00022643"/>
    </source>
</evidence>
<keyword evidence="9" id="KW-0288">FMN</keyword>
<evidence type="ECO:0000256" key="3">
    <source>
        <dbReference type="ARBA" id="ARBA00004370"/>
    </source>
</evidence>
<dbReference type="GO" id="GO:0005886">
    <property type="term" value="C:plasma membrane"/>
    <property type="evidence" value="ECO:0007669"/>
    <property type="project" value="TreeGrafter"/>
</dbReference>
<dbReference type="GO" id="GO:0005737">
    <property type="term" value="C:cytoplasm"/>
    <property type="evidence" value="ECO:0007669"/>
    <property type="project" value="InterPro"/>
</dbReference>
<comment type="function">
    <text evidence="2">Catalyzes the conversion of dihydroorotate to orotate with quinone as electron acceptor.</text>
</comment>